<evidence type="ECO:0000259" key="7">
    <source>
        <dbReference type="Pfam" id="PF01435"/>
    </source>
</evidence>
<keyword evidence="3" id="KW-0479">Metal-binding</keyword>
<sequence>MDVKSRGKLNNFGTNAVKEHHSTVKRKNISFLRSNQTCLRQLLSAAILATSLCASSNYAQTTSATQNLPTLGDTSREDLSPLAERKLGEQIMNVVRRDPDYIDDGPVAEYLNRLGNQLLDAHPDARGEAAYNFEFFAVRDPVLNAFAFPGGFIGLHTALILTAQTESELASVIGHEIGHVAQRHIARMLTSQKYDSYIPLVALALAVLAARSSPDAAIAVASGGQGLAIQKQLNFSRDAEREADRIGFQILQDGGFDPTGMVTFFGRLQASTRNYTDNAPEFLRSHPLTSERIADIQARAQGLRYKQRADGLEFFLMKSRVRVLQDPTVQGLIDAKQLFEIQLKSEREEDQIAAKYGLAYVACKQTDFIKARKLLDQAREQTARSSRQKYLLDLSSAFDSLFIDILLGSKQFDLASSAAKEAIQRLPLSRGLVYQYVEALLDAKKEETAGIFLRDQIMLYRQDAKLQNLLAKVYAAQGRQALQHIALAEAFAIQNSWTAALQQLDLARLEKDAGFYELSVIDANERDWKENHKQELAEERKRR</sequence>
<dbReference type="InterPro" id="IPR051156">
    <property type="entry name" value="Mito/Outer_Membr_Metalloprot"/>
</dbReference>
<gene>
    <name evidence="8" type="ORF">H8K32_17290</name>
</gene>
<dbReference type="PANTHER" id="PTHR22726">
    <property type="entry name" value="METALLOENDOPEPTIDASE OMA1"/>
    <property type="match status" value="1"/>
</dbReference>
<keyword evidence="5" id="KW-0862">Zinc</keyword>
<dbReference type="GO" id="GO:0051603">
    <property type="term" value="P:proteolysis involved in protein catabolic process"/>
    <property type="evidence" value="ECO:0007669"/>
    <property type="project" value="TreeGrafter"/>
</dbReference>
<dbReference type="PANTHER" id="PTHR22726:SF1">
    <property type="entry name" value="METALLOENDOPEPTIDASE OMA1, MITOCHONDRIAL"/>
    <property type="match status" value="1"/>
</dbReference>
<accession>A0A923KRB2</accession>
<dbReference type="GO" id="GO:0046872">
    <property type="term" value="F:metal ion binding"/>
    <property type="evidence" value="ECO:0007669"/>
    <property type="project" value="UniProtKB-KW"/>
</dbReference>
<evidence type="ECO:0000256" key="4">
    <source>
        <dbReference type="ARBA" id="ARBA00022801"/>
    </source>
</evidence>
<evidence type="ECO:0000256" key="1">
    <source>
        <dbReference type="ARBA" id="ARBA00001947"/>
    </source>
</evidence>
<dbReference type="Gene3D" id="3.30.2010.10">
    <property type="entry name" value="Metalloproteases ('zincins'), catalytic domain"/>
    <property type="match status" value="1"/>
</dbReference>
<dbReference type="InterPro" id="IPR001915">
    <property type="entry name" value="Peptidase_M48"/>
</dbReference>
<dbReference type="EMBL" id="JACOFV010000018">
    <property type="protein sequence ID" value="MBC3863864.1"/>
    <property type="molecule type" value="Genomic_DNA"/>
</dbReference>
<dbReference type="Proteomes" id="UP000634011">
    <property type="component" value="Unassembled WGS sequence"/>
</dbReference>
<evidence type="ECO:0000313" key="8">
    <source>
        <dbReference type="EMBL" id="MBC3863864.1"/>
    </source>
</evidence>
<keyword evidence="6" id="KW-0482">Metalloprotease</keyword>
<dbReference type="AlphaFoldDB" id="A0A923KRB2"/>
<comment type="cofactor">
    <cofactor evidence="1">
        <name>Zn(2+)</name>
        <dbReference type="ChEBI" id="CHEBI:29105"/>
    </cofactor>
</comment>
<feature type="domain" description="Peptidase M48" evidence="7">
    <location>
        <begin position="129"/>
        <end position="299"/>
    </location>
</feature>
<dbReference type="GO" id="GO:0004222">
    <property type="term" value="F:metalloendopeptidase activity"/>
    <property type="evidence" value="ECO:0007669"/>
    <property type="project" value="InterPro"/>
</dbReference>
<keyword evidence="9" id="KW-1185">Reference proteome</keyword>
<comment type="caution">
    <text evidence="8">The sequence shown here is derived from an EMBL/GenBank/DDBJ whole genome shotgun (WGS) entry which is preliminary data.</text>
</comment>
<evidence type="ECO:0000256" key="6">
    <source>
        <dbReference type="ARBA" id="ARBA00023049"/>
    </source>
</evidence>
<dbReference type="CDD" id="cd07333">
    <property type="entry name" value="M48C_bepA_like"/>
    <property type="match status" value="1"/>
</dbReference>
<evidence type="ECO:0000313" key="9">
    <source>
        <dbReference type="Proteomes" id="UP000634011"/>
    </source>
</evidence>
<evidence type="ECO:0000256" key="2">
    <source>
        <dbReference type="ARBA" id="ARBA00022670"/>
    </source>
</evidence>
<dbReference type="Pfam" id="PF01435">
    <property type="entry name" value="Peptidase_M48"/>
    <property type="match status" value="1"/>
</dbReference>
<reference evidence="8" key="1">
    <citation type="submission" date="2020-08" db="EMBL/GenBank/DDBJ databases">
        <title>Novel species isolated from subtropical streams in China.</title>
        <authorList>
            <person name="Lu H."/>
        </authorList>
    </citation>
    <scope>NUCLEOTIDE SEQUENCE</scope>
    <source>
        <strain evidence="8">KACC 12607</strain>
    </source>
</reference>
<evidence type="ECO:0000256" key="3">
    <source>
        <dbReference type="ARBA" id="ARBA00022723"/>
    </source>
</evidence>
<organism evidence="8 9">
    <name type="scientific">Undibacterium jejuense</name>
    <dbReference type="NCBI Taxonomy" id="1344949"/>
    <lineage>
        <taxon>Bacteria</taxon>
        <taxon>Pseudomonadati</taxon>
        <taxon>Pseudomonadota</taxon>
        <taxon>Betaproteobacteria</taxon>
        <taxon>Burkholderiales</taxon>
        <taxon>Oxalobacteraceae</taxon>
        <taxon>Undibacterium</taxon>
    </lineage>
</organism>
<dbReference type="GO" id="GO:0016020">
    <property type="term" value="C:membrane"/>
    <property type="evidence" value="ECO:0007669"/>
    <property type="project" value="TreeGrafter"/>
</dbReference>
<proteinExistence type="predicted"/>
<evidence type="ECO:0000256" key="5">
    <source>
        <dbReference type="ARBA" id="ARBA00022833"/>
    </source>
</evidence>
<protein>
    <submittedName>
        <fullName evidence="8">M48 family metallopeptidase</fullName>
    </submittedName>
</protein>
<keyword evidence="4" id="KW-0378">Hydrolase</keyword>
<dbReference type="RefSeq" id="WP_186913812.1">
    <property type="nucleotide sequence ID" value="NZ_JACOFV010000018.1"/>
</dbReference>
<keyword evidence="2" id="KW-0645">Protease</keyword>
<name>A0A923KRB2_9BURK</name>
<dbReference type="Gene3D" id="1.25.40.10">
    <property type="entry name" value="Tetratricopeptide repeat domain"/>
    <property type="match status" value="1"/>
</dbReference>
<dbReference type="InterPro" id="IPR011990">
    <property type="entry name" value="TPR-like_helical_dom_sf"/>
</dbReference>